<accession>A0A6S6M3H6</accession>
<name>A0A6S6M3H6_9BACT</name>
<reference evidence="7 8" key="1">
    <citation type="submission" date="2020-06" db="EMBL/GenBank/DDBJ databases">
        <title>Interaction of electrochemicaly active bacteria, Geobacter bremensis R4 on different carbon anode.</title>
        <authorList>
            <person name="Meng L."/>
            <person name="Yoshida N."/>
        </authorList>
    </citation>
    <scope>NUCLEOTIDE SEQUENCE [LARGE SCALE GENOMIC DNA]</scope>
    <source>
        <strain evidence="7 8">R4</strain>
    </source>
</reference>
<dbReference type="PANTHER" id="PTHR34857:SF2">
    <property type="entry name" value="SLL0384 PROTEIN"/>
    <property type="match status" value="1"/>
</dbReference>
<dbReference type="NCBIfam" id="TIGR02454">
    <property type="entry name" value="ECF_T_CbiQ"/>
    <property type="match status" value="1"/>
</dbReference>
<evidence type="ECO:0000256" key="6">
    <source>
        <dbReference type="SAM" id="Phobius"/>
    </source>
</evidence>
<dbReference type="PANTHER" id="PTHR34857">
    <property type="entry name" value="SLL0384 PROTEIN"/>
    <property type="match status" value="1"/>
</dbReference>
<feature type="transmembrane region" description="Helical" evidence="6">
    <location>
        <begin position="113"/>
        <end position="136"/>
    </location>
</feature>
<keyword evidence="2" id="KW-1003">Cell membrane</keyword>
<gene>
    <name evidence="7" type="ORF">GEOBRER4_n3843</name>
</gene>
<dbReference type="Pfam" id="PF02361">
    <property type="entry name" value="CbiQ"/>
    <property type="match status" value="1"/>
</dbReference>
<keyword evidence="5 6" id="KW-0472">Membrane</keyword>
<evidence type="ECO:0000256" key="3">
    <source>
        <dbReference type="ARBA" id="ARBA00022692"/>
    </source>
</evidence>
<feature type="transmembrane region" description="Helical" evidence="6">
    <location>
        <begin position="74"/>
        <end position="101"/>
    </location>
</feature>
<dbReference type="GO" id="GO:0043190">
    <property type="term" value="C:ATP-binding cassette (ABC) transporter complex"/>
    <property type="evidence" value="ECO:0007669"/>
    <property type="project" value="InterPro"/>
</dbReference>
<dbReference type="CDD" id="cd16914">
    <property type="entry name" value="EcfT"/>
    <property type="match status" value="1"/>
</dbReference>
<dbReference type="AlphaFoldDB" id="A0A6S6M3H6"/>
<dbReference type="RefSeq" id="WP_185243539.1">
    <property type="nucleotide sequence ID" value="NZ_AP023213.1"/>
</dbReference>
<feature type="transmembrane region" description="Helical" evidence="6">
    <location>
        <begin position="26"/>
        <end position="54"/>
    </location>
</feature>
<evidence type="ECO:0000256" key="4">
    <source>
        <dbReference type="ARBA" id="ARBA00022989"/>
    </source>
</evidence>
<dbReference type="InterPro" id="IPR003339">
    <property type="entry name" value="ABC/ECF_trnsptr_transmembrane"/>
</dbReference>
<evidence type="ECO:0000256" key="2">
    <source>
        <dbReference type="ARBA" id="ARBA00022475"/>
    </source>
</evidence>
<dbReference type="KEGG" id="gbn:GEOBRER4_36970"/>
<proteinExistence type="predicted"/>
<keyword evidence="4 6" id="KW-1133">Transmembrane helix</keyword>
<comment type="subcellular location">
    <subcellularLocation>
        <location evidence="1">Cell membrane</location>
        <topology evidence="1">Multi-pass membrane protein</topology>
    </subcellularLocation>
</comment>
<protein>
    <submittedName>
        <fullName evidence="7">Cobalt ECF transporter, transmembrane component of energizing module CbiQ</fullName>
    </submittedName>
</protein>
<dbReference type="Proteomes" id="UP000515472">
    <property type="component" value="Chromosome"/>
</dbReference>
<dbReference type="EMBL" id="AP023213">
    <property type="protein sequence ID" value="BCG48947.1"/>
    <property type="molecule type" value="Genomic_DNA"/>
</dbReference>
<evidence type="ECO:0000256" key="1">
    <source>
        <dbReference type="ARBA" id="ARBA00004651"/>
    </source>
</evidence>
<dbReference type="InterPro" id="IPR012809">
    <property type="entry name" value="ECF_CbiQ"/>
</dbReference>
<dbReference type="GO" id="GO:0006824">
    <property type="term" value="P:cobalt ion transport"/>
    <property type="evidence" value="ECO:0007669"/>
    <property type="project" value="InterPro"/>
</dbReference>
<keyword evidence="8" id="KW-1185">Reference proteome</keyword>
<dbReference type="InterPro" id="IPR051611">
    <property type="entry name" value="ECF_transporter_component"/>
</dbReference>
<evidence type="ECO:0000313" key="8">
    <source>
        <dbReference type="Proteomes" id="UP000515472"/>
    </source>
</evidence>
<keyword evidence="3 6" id="KW-0812">Transmembrane</keyword>
<organism evidence="7 8">
    <name type="scientific">Citrifermentans bremense</name>
    <dbReference type="NCBI Taxonomy" id="60035"/>
    <lineage>
        <taxon>Bacteria</taxon>
        <taxon>Pseudomonadati</taxon>
        <taxon>Thermodesulfobacteriota</taxon>
        <taxon>Desulfuromonadia</taxon>
        <taxon>Geobacterales</taxon>
        <taxon>Geobacteraceae</taxon>
        <taxon>Citrifermentans</taxon>
    </lineage>
</organism>
<sequence length="254" mass="27877">MAMHHLKAHICDASHPVNRIDPRVKLLCALALLVMVISCRGVAFPLLVSVSSLALCRYIGTTWRLLALRFSEPLFIAATVLLLKMFFSGSDPLFSFGVAGYELAAYREGLKEGVLIASRILGGVSLLAVVGFSTPFTDLMAALSWLRVPQVLVDVALFAWRYLFLLLEEAQVVYNAQKNRLGYVGYRRSLSSFGTLAGVLVIKAFDNSQSITTAMVQRGYDGDMPMTLQRPLRLTEVASALLFILAMIALRSSV</sequence>
<evidence type="ECO:0000256" key="5">
    <source>
        <dbReference type="ARBA" id="ARBA00023136"/>
    </source>
</evidence>
<evidence type="ECO:0000313" key="7">
    <source>
        <dbReference type="EMBL" id="BCG48947.1"/>
    </source>
</evidence>